<comment type="caution">
    <text evidence="10">The sequence shown here is derived from an EMBL/GenBank/DDBJ whole genome shotgun (WGS) entry which is preliminary data.</text>
</comment>
<evidence type="ECO:0000256" key="3">
    <source>
        <dbReference type="ARBA" id="ARBA00017411"/>
    </source>
</evidence>
<gene>
    <name evidence="10" type="ORF">BDZ94DRAFT_1269289</name>
</gene>
<reference evidence="10" key="1">
    <citation type="submission" date="2020-11" db="EMBL/GenBank/DDBJ databases">
        <authorList>
            <consortium name="DOE Joint Genome Institute"/>
            <person name="Ahrendt S."/>
            <person name="Riley R."/>
            <person name="Andreopoulos W."/>
            <person name="Labutti K."/>
            <person name="Pangilinan J."/>
            <person name="Ruiz-Duenas F.J."/>
            <person name="Barrasa J.M."/>
            <person name="Sanchez-Garcia M."/>
            <person name="Camarero S."/>
            <person name="Miyauchi S."/>
            <person name="Serrano A."/>
            <person name="Linde D."/>
            <person name="Babiker R."/>
            <person name="Drula E."/>
            <person name="Ayuso-Fernandez I."/>
            <person name="Pacheco R."/>
            <person name="Padilla G."/>
            <person name="Ferreira P."/>
            <person name="Barriuso J."/>
            <person name="Kellner H."/>
            <person name="Castanera R."/>
            <person name="Alfaro M."/>
            <person name="Ramirez L."/>
            <person name="Pisabarro A.G."/>
            <person name="Kuo A."/>
            <person name="Tritt A."/>
            <person name="Lipzen A."/>
            <person name="He G."/>
            <person name="Yan M."/>
            <person name="Ng V."/>
            <person name="Cullen D."/>
            <person name="Martin F."/>
            <person name="Rosso M.-N."/>
            <person name="Henrissat B."/>
            <person name="Hibbett D."/>
            <person name="Martinez A.T."/>
            <person name="Grigoriev I.V."/>
        </authorList>
    </citation>
    <scope>NUCLEOTIDE SEQUENCE</scope>
    <source>
        <strain evidence="10">CBS 247.69</strain>
    </source>
</reference>
<proteinExistence type="predicted"/>
<dbReference type="AlphaFoldDB" id="A0A9P5XXP2"/>
<keyword evidence="5" id="KW-0779">Telomere</keyword>
<evidence type="ECO:0000256" key="7">
    <source>
        <dbReference type="ARBA" id="ARBA00023242"/>
    </source>
</evidence>
<evidence type="ECO:0000256" key="8">
    <source>
        <dbReference type="ARBA" id="ARBA00030039"/>
    </source>
</evidence>
<protein>
    <recommendedName>
        <fullName evidence="3">CST complex subunit STN1</fullName>
    </recommendedName>
    <alternativeName>
        <fullName evidence="8">Suppressor of cdc thirteen homolog</fullName>
    </alternativeName>
</protein>
<dbReference type="InterPro" id="IPR012340">
    <property type="entry name" value="NA-bd_OB-fold"/>
</dbReference>
<evidence type="ECO:0000256" key="1">
    <source>
        <dbReference type="ARBA" id="ARBA00004123"/>
    </source>
</evidence>
<organism evidence="10 11">
    <name type="scientific">Collybia nuda</name>
    <dbReference type="NCBI Taxonomy" id="64659"/>
    <lineage>
        <taxon>Eukaryota</taxon>
        <taxon>Fungi</taxon>
        <taxon>Dikarya</taxon>
        <taxon>Basidiomycota</taxon>
        <taxon>Agaricomycotina</taxon>
        <taxon>Agaricomycetes</taxon>
        <taxon>Agaricomycetidae</taxon>
        <taxon>Agaricales</taxon>
        <taxon>Tricholomatineae</taxon>
        <taxon>Clitocybaceae</taxon>
        <taxon>Collybia</taxon>
    </lineage>
</organism>
<comment type="subcellular location">
    <subcellularLocation>
        <location evidence="2">Chromosome</location>
        <location evidence="2">Telomere</location>
    </subcellularLocation>
    <subcellularLocation>
        <location evidence="1">Nucleus</location>
    </subcellularLocation>
</comment>
<dbReference type="OrthoDB" id="77828at2759"/>
<feature type="compositionally biased region" description="Pro residues" evidence="9">
    <location>
        <begin position="135"/>
        <end position="146"/>
    </location>
</feature>
<keyword evidence="6" id="KW-0238">DNA-binding</keyword>
<sequence length="594" mass="66010">MSFTSTIERHTQQSHVSGTILLTPSRKRSAAPEVKDEIPRRPTTTEIWRWTFTRDAVAPCFIDDIFNMEESTGKEADFFWLGRVPCRTVQIVGLIVGVRVLEKGIQYSIDDGTAVIDCFRREPAPQGTAHSHPGYAPPQQVPPKPIGPVGTAVIVVGKVARRHDTREIKVNNIEKCSSSNDEPIHWQRVRALHKSSYSRPETFVIPTITASYTSSSKHVPGGSSHPIALTTPSDVSATPASSAASSPVKPAKPQSSPPKLRHPSRLSSRHLTDVTFQKYMMHYMHHTATDPPSINEDSDMETISYSLSKVPSTPTKLSRSRHLDETPRPGPSRSVHRTPRPREPPGRLTFTSDMQQPAGPRGFTLSHLRRVPELADMARRVVKAEAKRRAREERKKAKEATEPYARSKSIQIASQLEAKEKIGPRAKRLFQFAAVRLLREGSIVLWDGSVRPLPNPRSSANSMWKADSTSNSTLGADSTVFSSTSGTQPEELDEDDVNELSDPEQNEEAYHPLTPTFLSLHVEKAIGALANVPTVRVGQSRSGRGFTNEDILKCLRKDDRWRYAGSWHVDGALDYLKTEGRAWCVGKGKWELTV</sequence>
<feature type="region of interest" description="Disordered" evidence="9">
    <location>
        <begin position="213"/>
        <end position="269"/>
    </location>
</feature>
<dbReference type="PANTHER" id="PTHR13989">
    <property type="entry name" value="REPLICATION PROTEIN A-RELATED"/>
    <property type="match status" value="1"/>
</dbReference>
<feature type="region of interest" description="Disordered" evidence="9">
    <location>
        <begin position="450"/>
        <end position="506"/>
    </location>
</feature>
<dbReference type="PANTHER" id="PTHR13989:SF33">
    <property type="entry name" value="CST COMPLEX SUBUNIT STN1"/>
    <property type="match status" value="1"/>
</dbReference>
<evidence type="ECO:0000256" key="5">
    <source>
        <dbReference type="ARBA" id="ARBA00022895"/>
    </source>
</evidence>
<keyword evidence="11" id="KW-1185">Reference proteome</keyword>
<accession>A0A9P5XXP2</accession>
<feature type="compositionally biased region" description="Polar residues" evidence="9">
    <location>
        <begin position="307"/>
        <end position="317"/>
    </location>
</feature>
<dbReference type="Proteomes" id="UP000807353">
    <property type="component" value="Unassembled WGS sequence"/>
</dbReference>
<dbReference type="GO" id="GO:0000781">
    <property type="term" value="C:chromosome, telomeric region"/>
    <property type="evidence" value="ECO:0007669"/>
    <property type="project" value="UniProtKB-SubCell"/>
</dbReference>
<feature type="compositionally biased region" description="Acidic residues" evidence="9">
    <location>
        <begin position="490"/>
        <end position="506"/>
    </location>
</feature>
<feature type="compositionally biased region" description="Basic residues" evidence="9">
    <location>
        <begin position="259"/>
        <end position="268"/>
    </location>
</feature>
<evidence type="ECO:0000256" key="6">
    <source>
        <dbReference type="ARBA" id="ARBA00023125"/>
    </source>
</evidence>
<feature type="region of interest" description="Disordered" evidence="9">
    <location>
        <begin position="124"/>
        <end position="147"/>
    </location>
</feature>
<name>A0A9P5XXP2_9AGAR</name>
<evidence type="ECO:0000256" key="2">
    <source>
        <dbReference type="ARBA" id="ARBA00004574"/>
    </source>
</evidence>
<dbReference type="GO" id="GO:0005634">
    <property type="term" value="C:nucleus"/>
    <property type="evidence" value="ECO:0007669"/>
    <property type="project" value="UniProtKB-SubCell"/>
</dbReference>
<keyword evidence="4" id="KW-0158">Chromosome</keyword>
<dbReference type="InterPro" id="IPR040260">
    <property type="entry name" value="RFA2-like"/>
</dbReference>
<evidence type="ECO:0000256" key="9">
    <source>
        <dbReference type="SAM" id="MobiDB-lite"/>
    </source>
</evidence>
<feature type="compositionally biased region" description="Low complexity" evidence="9">
    <location>
        <begin position="230"/>
        <end position="258"/>
    </location>
</feature>
<dbReference type="EMBL" id="MU150326">
    <property type="protein sequence ID" value="KAF9458959.1"/>
    <property type="molecule type" value="Genomic_DNA"/>
</dbReference>
<evidence type="ECO:0000256" key="4">
    <source>
        <dbReference type="ARBA" id="ARBA00022454"/>
    </source>
</evidence>
<evidence type="ECO:0000313" key="10">
    <source>
        <dbReference type="EMBL" id="KAF9458959.1"/>
    </source>
</evidence>
<dbReference type="Gene3D" id="2.40.50.140">
    <property type="entry name" value="Nucleic acid-binding proteins"/>
    <property type="match status" value="1"/>
</dbReference>
<dbReference type="GO" id="GO:0003677">
    <property type="term" value="F:DNA binding"/>
    <property type="evidence" value="ECO:0007669"/>
    <property type="project" value="UniProtKB-KW"/>
</dbReference>
<feature type="region of interest" description="Disordered" evidence="9">
    <location>
        <begin position="307"/>
        <end position="364"/>
    </location>
</feature>
<evidence type="ECO:0000313" key="11">
    <source>
        <dbReference type="Proteomes" id="UP000807353"/>
    </source>
</evidence>
<keyword evidence="7" id="KW-0539">Nucleus</keyword>
<feature type="compositionally biased region" description="Polar residues" evidence="9">
    <location>
        <begin position="456"/>
        <end position="488"/>
    </location>
</feature>
<dbReference type="SUPFAM" id="SSF50249">
    <property type="entry name" value="Nucleic acid-binding proteins"/>
    <property type="match status" value="1"/>
</dbReference>